<feature type="region of interest" description="Disordered" evidence="2">
    <location>
        <begin position="441"/>
        <end position="460"/>
    </location>
</feature>
<feature type="compositionally biased region" description="Basic and acidic residues" evidence="2">
    <location>
        <begin position="450"/>
        <end position="460"/>
    </location>
</feature>
<dbReference type="EMBL" id="VXIV02001713">
    <property type="protein sequence ID" value="KAF6030361.1"/>
    <property type="molecule type" value="Genomic_DNA"/>
</dbReference>
<comment type="caution">
    <text evidence="4">The sequence shown here is derived from an EMBL/GenBank/DDBJ whole genome shotgun (WGS) entry which is preliminary data.</text>
</comment>
<keyword evidence="5" id="KW-1185">Reference proteome</keyword>
<feature type="compositionally biased region" description="Polar residues" evidence="2">
    <location>
        <begin position="941"/>
        <end position="959"/>
    </location>
</feature>
<dbReference type="PANTHER" id="PTHR22741:SF10">
    <property type="entry name" value="COILED-COIL DOMAIN-CONTAINING PROTEIN CG32809"/>
    <property type="match status" value="1"/>
</dbReference>
<dbReference type="InterPro" id="IPR051825">
    <property type="entry name" value="SRCIN1"/>
</dbReference>
<feature type="compositionally biased region" description="Low complexity" evidence="2">
    <location>
        <begin position="1006"/>
        <end position="1022"/>
    </location>
</feature>
<evidence type="ECO:0000256" key="2">
    <source>
        <dbReference type="SAM" id="MobiDB-lite"/>
    </source>
</evidence>
<feature type="compositionally biased region" description="Low complexity" evidence="2">
    <location>
        <begin position="884"/>
        <end position="906"/>
    </location>
</feature>
<feature type="compositionally biased region" description="Polar residues" evidence="2">
    <location>
        <begin position="424"/>
        <end position="435"/>
    </location>
</feature>
<feature type="region of interest" description="Disordered" evidence="2">
    <location>
        <begin position="1006"/>
        <end position="1030"/>
    </location>
</feature>
<dbReference type="OrthoDB" id="6022652at2759"/>
<dbReference type="Proteomes" id="UP000593567">
    <property type="component" value="Unassembled WGS sequence"/>
</dbReference>
<sequence length="1030" mass="113424">MGLFSKKKSKPSDSIAVSNDRIKSVADTAVTNSTVSQSRLSRTLPYPSKSVRFAAAVSDDEGGFVTDSELEINRNARYGSLRARPSVPLTMRGRESFLRTQSYDQGRSHSYSERQVGSRAIRSSCAQNRGTAGSGILVLFLQHANPVVQSSQSPLWKSNGMTSYPVTPVEEDYMSDSSTASSFARGSRARSSLPIIRHLTTRHVGLVFLTYQNVTKKTVLPSEIKNLDTIKAMFLRCFPQQLTPDLLNSPRRRFYILDRSSNRFFLLLVDSDALTPSTVRRSRSAHSALTSDLNYFSEPEFDISSTNKGGNSTLPSTLHRMSITKETNIDEPVSNSWSHHSVPSHNPPTLTQSTYGQSVSDFGSNHPMYYYSAMREAYSDWNVYHAGIHAANQRENILASSSHPQSVISSSNMTQGGYAPPQPSQTLQSTHLGNESSSAHIVGLQTGGSKKTDEFESRTRMAKMESQLANLTAWVQTALSHSRPGSSASDGLSDSSYPPHSNRSSVSGASTSTPQPSVGVELQKKICSASDMVRDLRTEFKQLRRIHEAQSETIQDTIKDALSKIQKAVSSIPGANGSPLRSERRRIDANLDSYKQEHAIVLKQISELEAYVSELRSDVVSKHCHVNLPEVEALALKLSKATRAATDIKTKFPRLVKHLRVVSSNELDYVINQHELAAVDSKRTIIVPRLNTLPVDESVKKQLLQQIRSKSPNHVDRMKSINKAEKSLARRKDIMMSKDVLKFEKSLELASKNLKEAEQLPRSDFETINDLDKLAERARQYQENNQLLSGVTTQHVSSDTSANSDSHTSVNSDSKLTNGVSRRNRPPRGEHSLPFIQNRDSIHWDVDSDSDGTSSDESVEEFVDVTETTTNSAFTVVNSNRGQSSNCSPSSRVVSSSPGKDSPTSSVKGHASPNSNSRHIDLQQQCQKLQDMQRNHRLTPTMHSTRAPTNTPIISPNSLNNSFITPTSSKVPHSNGMNGKPAIAPKPQLRSNRLKVTVSTAEDLISCHSHSSSDSHSGSLSLKEPKSTTV</sequence>
<feature type="compositionally biased region" description="Low complexity" evidence="2">
    <location>
        <begin position="400"/>
        <end position="411"/>
    </location>
</feature>
<feature type="compositionally biased region" description="Polar residues" evidence="2">
    <location>
        <begin position="498"/>
        <end position="516"/>
    </location>
</feature>
<feature type="region of interest" description="Disordered" evidence="2">
    <location>
        <begin position="878"/>
        <end position="921"/>
    </location>
</feature>
<dbReference type="PANTHER" id="PTHR22741">
    <property type="entry name" value="P140CAP/SNIP-RELATED"/>
    <property type="match status" value="1"/>
</dbReference>
<protein>
    <recommendedName>
        <fullName evidence="3">Actin interacting protein 3-like C-terminal domain-containing protein</fullName>
    </recommendedName>
</protein>
<dbReference type="Pfam" id="PF03915">
    <property type="entry name" value="AIP3"/>
    <property type="match status" value="1"/>
</dbReference>
<dbReference type="Gene3D" id="1.20.58.1540">
    <property type="entry name" value="Actin interacting protein 3, C-terminal domain"/>
    <property type="match status" value="1"/>
</dbReference>
<feature type="region of interest" description="Disordered" evidence="2">
    <location>
        <begin position="399"/>
        <end position="435"/>
    </location>
</feature>
<keyword evidence="1" id="KW-0175">Coiled coil</keyword>
<evidence type="ECO:0000256" key="1">
    <source>
        <dbReference type="ARBA" id="ARBA00023054"/>
    </source>
</evidence>
<evidence type="ECO:0000259" key="3">
    <source>
        <dbReference type="Pfam" id="PF03915"/>
    </source>
</evidence>
<feature type="region of interest" description="Disordered" evidence="2">
    <location>
        <begin position="481"/>
        <end position="518"/>
    </location>
</feature>
<evidence type="ECO:0000313" key="5">
    <source>
        <dbReference type="Proteomes" id="UP000593567"/>
    </source>
</evidence>
<proteinExistence type="predicted"/>
<reference evidence="4" key="1">
    <citation type="submission" date="2020-06" db="EMBL/GenBank/DDBJ databases">
        <title>Draft genome of Bugula neritina, a colonial animal packing powerful symbionts and potential medicines.</title>
        <authorList>
            <person name="Rayko M."/>
        </authorList>
    </citation>
    <scope>NUCLEOTIDE SEQUENCE [LARGE SCALE GENOMIC DNA]</scope>
    <source>
        <strain evidence="4">Kwan_BN1</strain>
    </source>
</reference>
<dbReference type="AlphaFoldDB" id="A0A7J7JXF0"/>
<feature type="region of interest" description="Disordered" evidence="2">
    <location>
        <begin position="939"/>
        <end position="959"/>
    </location>
</feature>
<feature type="domain" description="Actin interacting protein 3-like C-terminal" evidence="3">
    <location>
        <begin position="466"/>
        <end position="675"/>
    </location>
</feature>
<feature type="compositionally biased region" description="Polar residues" evidence="2">
    <location>
        <begin position="788"/>
        <end position="821"/>
    </location>
</feature>
<accession>A0A7J7JXF0</accession>
<gene>
    <name evidence="4" type="ORF">EB796_011346</name>
</gene>
<feature type="compositionally biased region" description="Low complexity" evidence="2">
    <location>
        <begin position="485"/>
        <end position="496"/>
    </location>
</feature>
<evidence type="ECO:0000313" key="4">
    <source>
        <dbReference type="EMBL" id="KAF6030361.1"/>
    </source>
</evidence>
<feature type="compositionally biased region" description="Polar residues" evidence="2">
    <location>
        <begin position="333"/>
        <end position="358"/>
    </location>
</feature>
<dbReference type="GO" id="GO:0005737">
    <property type="term" value="C:cytoplasm"/>
    <property type="evidence" value="ECO:0007669"/>
    <property type="project" value="TreeGrafter"/>
</dbReference>
<dbReference type="InterPro" id="IPR022782">
    <property type="entry name" value="AIP3-like_C"/>
</dbReference>
<organism evidence="4 5">
    <name type="scientific">Bugula neritina</name>
    <name type="common">Brown bryozoan</name>
    <name type="synonym">Sertularia neritina</name>
    <dbReference type="NCBI Taxonomy" id="10212"/>
    <lineage>
        <taxon>Eukaryota</taxon>
        <taxon>Metazoa</taxon>
        <taxon>Spiralia</taxon>
        <taxon>Lophotrochozoa</taxon>
        <taxon>Bryozoa</taxon>
        <taxon>Gymnolaemata</taxon>
        <taxon>Cheilostomatida</taxon>
        <taxon>Flustrina</taxon>
        <taxon>Buguloidea</taxon>
        <taxon>Bugulidae</taxon>
        <taxon>Bugula</taxon>
    </lineage>
</organism>
<name>A0A7J7JXF0_BUGNE</name>
<feature type="region of interest" description="Disordered" evidence="2">
    <location>
        <begin position="331"/>
        <end position="358"/>
    </location>
</feature>
<feature type="region of interest" description="Disordered" evidence="2">
    <location>
        <begin position="788"/>
        <end position="862"/>
    </location>
</feature>